<dbReference type="InterPro" id="IPR038665">
    <property type="entry name" value="Voltage-dep_anion_channel_sf"/>
</dbReference>
<feature type="transmembrane region" description="Helical" evidence="5">
    <location>
        <begin position="315"/>
        <end position="338"/>
    </location>
</feature>
<keyword evidence="4 5" id="KW-0472">Membrane</keyword>
<evidence type="ECO:0000256" key="5">
    <source>
        <dbReference type="SAM" id="Phobius"/>
    </source>
</evidence>
<dbReference type="InterPro" id="IPR052951">
    <property type="entry name" value="Tellurite_res_ion_channel"/>
</dbReference>
<dbReference type="GO" id="GO:0046583">
    <property type="term" value="F:monoatomic cation efflux transmembrane transporter activity"/>
    <property type="evidence" value="ECO:0007669"/>
    <property type="project" value="TreeGrafter"/>
</dbReference>
<feature type="transmembrane region" description="Helical" evidence="5">
    <location>
        <begin position="281"/>
        <end position="303"/>
    </location>
</feature>
<proteinExistence type="predicted"/>
<evidence type="ECO:0000256" key="4">
    <source>
        <dbReference type="ARBA" id="ARBA00023136"/>
    </source>
</evidence>
<keyword evidence="7" id="KW-1185">Reference proteome</keyword>
<dbReference type="Proteomes" id="UP000292583">
    <property type="component" value="Unassembled WGS sequence"/>
</dbReference>
<dbReference type="GO" id="GO:0005886">
    <property type="term" value="C:plasma membrane"/>
    <property type="evidence" value="ECO:0007669"/>
    <property type="project" value="TreeGrafter"/>
</dbReference>
<evidence type="ECO:0000313" key="6">
    <source>
        <dbReference type="EMBL" id="TBR80131.1"/>
    </source>
</evidence>
<dbReference type="PANTHER" id="PTHR37955:SF1">
    <property type="entry name" value="DEP DOMAIN-CONTAINING PROTEIN"/>
    <property type="match status" value="1"/>
</dbReference>
<dbReference type="OrthoDB" id="309023at2"/>
<dbReference type="EMBL" id="QPGR01000011">
    <property type="protein sequence ID" value="TBR80131.1"/>
    <property type="molecule type" value="Genomic_DNA"/>
</dbReference>
<evidence type="ECO:0000256" key="3">
    <source>
        <dbReference type="ARBA" id="ARBA00022989"/>
    </source>
</evidence>
<feature type="transmembrane region" description="Helical" evidence="5">
    <location>
        <begin position="185"/>
        <end position="210"/>
    </location>
</feature>
<feature type="transmembrane region" description="Helical" evidence="5">
    <location>
        <begin position="249"/>
        <end position="269"/>
    </location>
</feature>
<feature type="transmembrane region" description="Helical" evidence="5">
    <location>
        <begin position="160"/>
        <end position="179"/>
    </location>
</feature>
<gene>
    <name evidence="6" type="ORF">DU473_06015</name>
</gene>
<dbReference type="Pfam" id="PF03595">
    <property type="entry name" value="SLAC1"/>
    <property type="match status" value="1"/>
</dbReference>
<keyword evidence="2 5" id="KW-0812">Transmembrane</keyword>
<dbReference type="RefSeq" id="WP_131186712.1">
    <property type="nucleotide sequence ID" value="NZ_QPGR01000011.1"/>
</dbReference>
<feature type="transmembrane region" description="Helical" evidence="5">
    <location>
        <begin position="126"/>
        <end position="148"/>
    </location>
</feature>
<evidence type="ECO:0000313" key="7">
    <source>
        <dbReference type="Proteomes" id="UP000292583"/>
    </source>
</evidence>
<comment type="subcellular location">
    <subcellularLocation>
        <location evidence="1">Membrane</location>
        <topology evidence="1">Multi-pass membrane protein</topology>
    </subcellularLocation>
</comment>
<organism evidence="6 7">
    <name type="scientific">Campylobacter novaezeelandiae</name>
    <dbReference type="NCBI Taxonomy" id="2267891"/>
    <lineage>
        <taxon>Bacteria</taxon>
        <taxon>Pseudomonadati</taxon>
        <taxon>Campylobacterota</taxon>
        <taxon>Epsilonproteobacteria</taxon>
        <taxon>Campylobacterales</taxon>
        <taxon>Campylobacteraceae</taxon>
        <taxon>Campylobacter</taxon>
    </lineage>
</organism>
<sequence length="353" mass="40737">MNIKRYFSLPISFFGAVMGLSAISLAWFLAYKIIYFAHLNDTLVKISQIFYTFFALLALLVFVFLFFIFIFKSIMNFENIKSEFHNPTTKVFFGTFCISCLLLPMILSILLQTFHYESNIIKTFGLILWTFGVILMFGFSLYIINTWLYHKHELIHITPAWIIPVVGLLDIPLALPYIFNTNLYIFKYLTMLCIGTGFLFALILIPLILARIIFFQKLPDKLAPTLLILIAPFSVGFSTYTTIFNIDDFAIILFLIGGFLFLSLLPQIFKAYKCCPFKITWWAISFPLATLNISYLKIIANSLKNINTINFNSLYGIFIILAFGFLIFTTLVFLWLILRTVKGIFSKEIENLS</sequence>
<dbReference type="Gene3D" id="1.50.10.150">
    <property type="entry name" value="Voltage-dependent anion channel"/>
    <property type="match status" value="1"/>
</dbReference>
<protein>
    <submittedName>
        <fullName evidence="6">C4-dicarboxylate ABC transporter</fullName>
    </submittedName>
</protein>
<keyword evidence="3 5" id="KW-1133">Transmembrane helix</keyword>
<name>A0A4Q9JU03_9BACT</name>
<dbReference type="PANTHER" id="PTHR37955">
    <property type="entry name" value="TELLURITE RESISTANCE PROTEIN TEHA"/>
    <property type="match status" value="1"/>
</dbReference>
<comment type="caution">
    <text evidence="6">The sequence shown here is derived from an EMBL/GenBank/DDBJ whole genome shotgun (WGS) entry which is preliminary data.</text>
</comment>
<feature type="transmembrane region" description="Helical" evidence="5">
    <location>
        <begin position="91"/>
        <end position="114"/>
    </location>
</feature>
<evidence type="ECO:0000256" key="2">
    <source>
        <dbReference type="ARBA" id="ARBA00022692"/>
    </source>
</evidence>
<accession>A0A4Q9JU03</accession>
<dbReference type="AlphaFoldDB" id="A0A4Q9JU03"/>
<feature type="transmembrane region" description="Helical" evidence="5">
    <location>
        <begin position="7"/>
        <end position="29"/>
    </location>
</feature>
<dbReference type="InterPro" id="IPR004695">
    <property type="entry name" value="SLAC1/Mae1/Ssu1/TehA"/>
</dbReference>
<evidence type="ECO:0000256" key="1">
    <source>
        <dbReference type="ARBA" id="ARBA00004141"/>
    </source>
</evidence>
<feature type="transmembrane region" description="Helical" evidence="5">
    <location>
        <begin position="49"/>
        <end position="71"/>
    </location>
</feature>
<feature type="transmembrane region" description="Helical" evidence="5">
    <location>
        <begin position="222"/>
        <end position="243"/>
    </location>
</feature>
<reference evidence="6 7" key="1">
    <citation type="submission" date="2018-07" db="EMBL/GenBank/DDBJ databases">
        <title>Campylobacter zealandensis sp. nov., isolated from birds and water in New Zealand.</title>
        <authorList>
            <person name="Wilkinson D.A."/>
            <person name="Biggs P.J."/>
            <person name="French N.P."/>
            <person name="Midwinter A.C."/>
        </authorList>
    </citation>
    <scope>NUCLEOTIDE SEQUENCE [LARGE SCALE GENOMIC DNA]</scope>
    <source>
        <strain evidence="6 7">B423b</strain>
    </source>
</reference>